<evidence type="ECO:0000259" key="6">
    <source>
        <dbReference type="PROSITE" id="PS00486"/>
    </source>
</evidence>
<dbReference type="InterPro" id="IPR036678">
    <property type="entry name" value="MutS_con_dom_sf"/>
</dbReference>
<dbReference type="InterPro" id="IPR007696">
    <property type="entry name" value="DNA_mismatch_repair_MutS_core"/>
</dbReference>
<dbReference type="InterPro" id="IPR007861">
    <property type="entry name" value="DNA_mismatch_repair_MutS_clamp"/>
</dbReference>
<dbReference type="InterPro" id="IPR000432">
    <property type="entry name" value="DNA_mismatch_repair_MutS_C"/>
</dbReference>
<evidence type="ECO:0000313" key="8">
    <source>
        <dbReference type="Proteomes" id="UP001281761"/>
    </source>
</evidence>
<dbReference type="InterPro" id="IPR036187">
    <property type="entry name" value="DNA_mismatch_repair_MutS_sf"/>
</dbReference>
<evidence type="ECO:0000256" key="5">
    <source>
        <dbReference type="ARBA" id="ARBA00023204"/>
    </source>
</evidence>
<keyword evidence="5" id="KW-0234">DNA repair</keyword>
<reference evidence="7 8" key="1">
    <citation type="journal article" date="2022" name="bioRxiv">
        <title>Genomics of Preaxostyla Flagellates Illuminates Evolutionary Transitions and the Path Towards Mitochondrial Loss.</title>
        <authorList>
            <person name="Novak L.V.F."/>
            <person name="Treitli S.C."/>
            <person name="Pyrih J."/>
            <person name="Halakuc P."/>
            <person name="Pipaliya S.V."/>
            <person name="Vacek V."/>
            <person name="Brzon O."/>
            <person name="Soukal P."/>
            <person name="Eme L."/>
            <person name="Dacks J.B."/>
            <person name="Karnkowska A."/>
            <person name="Elias M."/>
            <person name="Hampl V."/>
        </authorList>
    </citation>
    <scope>NUCLEOTIDE SEQUENCE [LARGE SCALE GENOMIC DNA]</scope>
    <source>
        <strain evidence="7">NAU3</strain>
        <tissue evidence="7">Gut</tissue>
    </source>
</reference>
<dbReference type="Proteomes" id="UP001281761">
    <property type="component" value="Unassembled WGS sequence"/>
</dbReference>
<evidence type="ECO:0000256" key="3">
    <source>
        <dbReference type="ARBA" id="ARBA00022840"/>
    </source>
</evidence>
<accession>A0ABQ9YEA9</accession>
<dbReference type="EMBL" id="JARBJD010000012">
    <property type="protein sequence ID" value="KAK2962110.1"/>
    <property type="molecule type" value="Genomic_DNA"/>
</dbReference>
<name>A0ABQ9YEA9_9EUKA</name>
<dbReference type="Gene3D" id="1.10.1420.10">
    <property type="match status" value="2"/>
</dbReference>
<keyword evidence="3" id="KW-0067">ATP-binding</keyword>
<evidence type="ECO:0000256" key="2">
    <source>
        <dbReference type="ARBA" id="ARBA00022741"/>
    </source>
</evidence>
<evidence type="ECO:0000256" key="4">
    <source>
        <dbReference type="ARBA" id="ARBA00023125"/>
    </source>
</evidence>
<evidence type="ECO:0000313" key="7">
    <source>
        <dbReference type="EMBL" id="KAK2962110.1"/>
    </source>
</evidence>
<dbReference type="SUPFAM" id="SSF48334">
    <property type="entry name" value="DNA repair protein MutS, domain III"/>
    <property type="match status" value="1"/>
</dbReference>
<evidence type="ECO:0000256" key="1">
    <source>
        <dbReference type="ARBA" id="ARBA00006271"/>
    </source>
</evidence>
<dbReference type="PANTHER" id="PTHR11361">
    <property type="entry name" value="DNA MISMATCH REPAIR PROTEIN MUTS FAMILY MEMBER"/>
    <property type="match status" value="1"/>
</dbReference>
<sequence>MQDEPQHHIAVSTFFKNHERTSAIAWIDQDKKIIALGEFLDSKNYTTLETAILQSICGIPEVLFVAGTSYEDQKVQQVLHRCNVTPREIAKPKAATQQTFNQLCDLLSDENEIPATTIFEKVNALAALQILFKAYPDITSPNSNGQFTLTEINTNEFLMLDASAIYALGVFEAGVDGPKTITLFGLLNQCKTGMGERKLRQWLRQPSANKTELNRRLDIVQFLVETPQLRQGLQDQYLKFFVDIEKTALRYARGRGSLEDAYHLYECVKMLPEIVGLVNHLLTRDKVSQTVVGAASAQTLEQTFLQPLKNIIDDFANFVSLVETVLDLNRAKNERMYMIKPSFDKSLTHIAQQRELERQTIADLHTKLSNELFGVDPVETKGKGKKVVRVSADETRLRLEESVQHGFCFKMSRKDEKLIRGEELFTLLESRKDGIKFTFPALKVASDRFFACETEYQSKQKELESKALEVVGSYVPIMEELASLMGEVDVLCSFAQVSSCAPIPYTRPLLIDHSDEADEELRDVAGLIAFQNMRHPMLEVQDGTHFIPNDLVLRSGKMDQLSPDQVNSNSDSHVTPSFLLVTGPNMGGKSTFIRSAGLVTLLAHVGCFVPCSPGTVHSSVQQSLSRSELILLQKWGCVLTLRDRILCRVGAGDCLFRGVSTFMAEMIDTASILASATEHSLTIVDELGRGTSTHDGCGIAYAIAEKITTEIGAPTLFATHFHELTEMTATFPSISNAHVSVFEQADQITFLFKVQPGPCSQSFGVNVAQMAGFPQRVTDSATRRLRELEGKESQQHLPDSDLVTIRQIERSIRDLGSLSTENMNEQQIFHYLTSLNADT</sequence>
<comment type="caution">
    <text evidence="7">The sequence shown here is derived from an EMBL/GenBank/DDBJ whole genome shotgun (WGS) entry which is preliminary data.</text>
</comment>
<dbReference type="Gene3D" id="3.30.420.110">
    <property type="entry name" value="MutS, connector domain"/>
    <property type="match status" value="1"/>
</dbReference>
<protein>
    <submittedName>
        <fullName evidence="7">DNA mismatch repair protein Msh2</fullName>
    </submittedName>
</protein>
<dbReference type="PROSITE" id="PS00486">
    <property type="entry name" value="DNA_MISMATCH_REPAIR_2"/>
    <property type="match status" value="1"/>
</dbReference>
<keyword evidence="5" id="KW-0227">DNA damage</keyword>
<organism evidence="7 8">
    <name type="scientific">Blattamonas nauphoetae</name>
    <dbReference type="NCBI Taxonomy" id="2049346"/>
    <lineage>
        <taxon>Eukaryota</taxon>
        <taxon>Metamonada</taxon>
        <taxon>Preaxostyla</taxon>
        <taxon>Oxymonadida</taxon>
        <taxon>Blattamonas</taxon>
    </lineage>
</organism>
<dbReference type="SMART" id="SM00533">
    <property type="entry name" value="MUTSd"/>
    <property type="match status" value="1"/>
</dbReference>
<dbReference type="InterPro" id="IPR011184">
    <property type="entry name" value="DNA_mismatch_repair_Msh2"/>
</dbReference>
<dbReference type="Pfam" id="PF00488">
    <property type="entry name" value="MutS_V"/>
    <property type="match status" value="2"/>
</dbReference>
<keyword evidence="2" id="KW-0547">Nucleotide-binding</keyword>
<dbReference type="Pfam" id="PF05192">
    <property type="entry name" value="MutS_III"/>
    <property type="match status" value="1"/>
</dbReference>
<dbReference type="SMART" id="SM00534">
    <property type="entry name" value="MUTSac"/>
    <property type="match status" value="1"/>
</dbReference>
<gene>
    <name evidence="7" type="ORF">BLNAU_2770</name>
</gene>
<dbReference type="PIRSF" id="PIRSF005813">
    <property type="entry name" value="MSH2"/>
    <property type="match status" value="1"/>
</dbReference>
<feature type="domain" description="DNA mismatch repair proteins mutS family" evidence="6">
    <location>
        <begin position="680"/>
        <end position="696"/>
    </location>
</feature>
<dbReference type="PANTHER" id="PTHR11361:SF35">
    <property type="entry name" value="DNA MISMATCH REPAIR PROTEIN MSH2"/>
    <property type="match status" value="1"/>
</dbReference>
<proteinExistence type="inferred from homology"/>
<keyword evidence="8" id="KW-1185">Reference proteome</keyword>
<keyword evidence="4" id="KW-0238">DNA-binding</keyword>
<dbReference type="SUPFAM" id="SSF52540">
    <property type="entry name" value="P-loop containing nucleoside triphosphate hydrolases"/>
    <property type="match status" value="1"/>
</dbReference>
<dbReference type="Pfam" id="PF05190">
    <property type="entry name" value="MutS_IV"/>
    <property type="match status" value="1"/>
</dbReference>
<dbReference type="InterPro" id="IPR027417">
    <property type="entry name" value="P-loop_NTPase"/>
</dbReference>
<dbReference type="Gene3D" id="3.40.50.300">
    <property type="entry name" value="P-loop containing nucleotide triphosphate hydrolases"/>
    <property type="match status" value="1"/>
</dbReference>
<comment type="similarity">
    <text evidence="1">Belongs to the DNA mismatch repair MutS family.</text>
</comment>
<dbReference type="InterPro" id="IPR045076">
    <property type="entry name" value="MutS"/>
</dbReference>